<dbReference type="AlphaFoldDB" id="A0A8J4U6X7"/>
<dbReference type="InterPro" id="IPR001839">
    <property type="entry name" value="TGF-b_C"/>
</dbReference>
<evidence type="ECO:0000259" key="5">
    <source>
        <dbReference type="PROSITE" id="PS51362"/>
    </source>
</evidence>
<evidence type="ECO:0000313" key="7">
    <source>
        <dbReference type="Proteomes" id="UP000727407"/>
    </source>
</evidence>
<comment type="subcellular location">
    <subcellularLocation>
        <location evidence="1">Secreted</location>
    </subcellularLocation>
</comment>
<evidence type="ECO:0000256" key="3">
    <source>
        <dbReference type="SAM" id="MobiDB-lite"/>
    </source>
</evidence>
<proteinExistence type="predicted"/>
<protein>
    <submittedName>
        <fullName evidence="6">Bone morphogenetic protein 5-like</fullName>
    </submittedName>
</protein>
<evidence type="ECO:0000256" key="2">
    <source>
        <dbReference type="ARBA" id="ARBA00022525"/>
    </source>
</evidence>
<reference evidence="6" key="1">
    <citation type="submission" date="2020-07" db="EMBL/GenBank/DDBJ databases">
        <title>Clarias magur genome sequencing, assembly and annotation.</title>
        <authorList>
            <person name="Kushwaha B."/>
            <person name="Kumar R."/>
            <person name="Das P."/>
            <person name="Joshi C.G."/>
            <person name="Kumar D."/>
            <person name="Nagpure N.S."/>
            <person name="Pandey M."/>
            <person name="Agarwal S."/>
            <person name="Srivastava S."/>
            <person name="Singh M."/>
            <person name="Sahoo L."/>
            <person name="Jayasankar P."/>
            <person name="Meher P.K."/>
            <person name="Koringa P.G."/>
            <person name="Iquebal M.A."/>
            <person name="Das S.P."/>
            <person name="Bit A."/>
            <person name="Patnaik S."/>
            <person name="Patel N."/>
            <person name="Shah T.M."/>
            <person name="Hinsu A."/>
            <person name="Jena J.K."/>
        </authorList>
    </citation>
    <scope>NUCLEOTIDE SEQUENCE</scope>
    <source>
        <strain evidence="6">CIFAMagur01</strain>
        <tissue evidence="6">Testis</tissue>
    </source>
</reference>
<sequence length="175" mass="19126">MSLGLLVSLLLVACHPGKASILRPSPEEPADAQSPPIVRVNRCLGDLHQNIRKAVLDSLNLQSEPRVSVPGMTQIREQWKSVFKATRNLSPGEQHGDGNMSLPSSPPSSSSSSSTQLQCCKLASQVFIKDLGWDEWIIYPESFTFVQCTACVPELIQRVFTCRDDDPAAQDPPSP</sequence>
<dbReference type="SUPFAM" id="SSF57501">
    <property type="entry name" value="Cystine-knot cytokines"/>
    <property type="match status" value="1"/>
</dbReference>
<comment type="caution">
    <text evidence="6">The sequence shown here is derived from an EMBL/GenBank/DDBJ whole genome shotgun (WGS) entry which is preliminary data.</text>
</comment>
<feature type="domain" description="TGF-beta family profile" evidence="5">
    <location>
        <begin position="100"/>
        <end position="175"/>
    </location>
</feature>
<dbReference type="InterPro" id="IPR029034">
    <property type="entry name" value="Cystine-knot_cytokine"/>
</dbReference>
<evidence type="ECO:0000256" key="4">
    <source>
        <dbReference type="SAM" id="SignalP"/>
    </source>
</evidence>
<feature type="non-terminal residue" evidence="6">
    <location>
        <position position="1"/>
    </location>
</feature>
<dbReference type="Proteomes" id="UP000727407">
    <property type="component" value="Unassembled WGS sequence"/>
</dbReference>
<feature type="compositionally biased region" description="Low complexity" evidence="3">
    <location>
        <begin position="101"/>
        <end position="114"/>
    </location>
</feature>
<accession>A0A8J4U6X7</accession>
<keyword evidence="7" id="KW-1185">Reference proteome</keyword>
<dbReference type="PROSITE" id="PS51362">
    <property type="entry name" value="TGF_BETA_2"/>
    <property type="match status" value="1"/>
</dbReference>
<gene>
    <name evidence="6" type="ORF">DAT39_009474</name>
</gene>
<feature type="chain" id="PRO_5035326413" evidence="4">
    <location>
        <begin position="20"/>
        <end position="175"/>
    </location>
</feature>
<feature type="region of interest" description="Disordered" evidence="3">
    <location>
        <begin position="88"/>
        <end position="114"/>
    </location>
</feature>
<dbReference type="EMBL" id="QNUK01000126">
    <property type="protein sequence ID" value="KAF5900833.1"/>
    <property type="molecule type" value="Genomic_DNA"/>
</dbReference>
<evidence type="ECO:0000256" key="1">
    <source>
        <dbReference type="ARBA" id="ARBA00004613"/>
    </source>
</evidence>
<dbReference type="OrthoDB" id="8997642at2759"/>
<evidence type="ECO:0000313" key="6">
    <source>
        <dbReference type="EMBL" id="KAF5900833.1"/>
    </source>
</evidence>
<dbReference type="GO" id="GO:0005576">
    <property type="term" value="C:extracellular region"/>
    <property type="evidence" value="ECO:0007669"/>
    <property type="project" value="UniProtKB-SubCell"/>
</dbReference>
<feature type="signal peptide" evidence="4">
    <location>
        <begin position="1"/>
        <end position="19"/>
    </location>
</feature>
<keyword evidence="2" id="KW-0964">Secreted</keyword>
<dbReference type="Gene3D" id="2.10.90.10">
    <property type="entry name" value="Cystine-knot cytokines"/>
    <property type="match status" value="1"/>
</dbReference>
<organism evidence="6 7">
    <name type="scientific">Clarias magur</name>
    <name type="common">Asian catfish</name>
    <name type="synonym">Macropteronotus magur</name>
    <dbReference type="NCBI Taxonomy" id="1594786"/>
    <lineage>
        <taxon>Eukaryota</taxon>
        <taxon>Metazoa</taxon>
        <taxon>Chordata</taxon>
        <taxon>Craniata</taxon>
        <taxon>Vertebrata</taxon>
        <taxon>Euteleostomi</taxon>
        <taxon>Actinopterygii</taxon>
        <taxon>Neopterygii</taxon>
        <taxon>Teleostei</taxon>
        <taxon>Ostariophysi</taxon>
        <taxon>Siluriformes</taxon>
        <taxon>Clariidae</taxon>
        <taxon>Clarias</taxon>
    </lineage>
</organism>
<keyword evidence="4" id="KW-0732">Signal</keyword>
<dbReference type="GO" id="GO:0008083">
    <property type="term" value="F:growth factor activity"/>
    <property type="evidence" value="ECO:0007669"/>
    <property type="project" value="InterPro"/>
</dbReference>
<name>A0A8J4U6X7_CLAMG</name>